<accession>A0A8S3KG07</accession>
<evidence type="ECO:0000313" key="1">
    <source>
        <dbReference type="EMBL" id="CAF5226794.1"/>
    </source>
</evidence>
<organism evidence="1 2">
    <name type="scientific">Rotaria magnacalcarata</name>
    <dbReference type="NCBI Taxonomy" id="392030"/>
    <lineage>
        <taxon>Eukaryota</taxon>
        <taxon>Metazoa</taxon>
        <taxon>Spiralia</taxon>
        <taxon>Gnathifera</taxon>
        <taxon>Rotifera</taxon>
        <taxon>Eurotatoria</taxon>
        <taxon>Bdelloidea</taxon>
        <taxon>Philodinida</taxon>
        <taxon>Philodinidae</taxon>
        <taxon>Rotaria</taxon>
    </lineage>
</organism>
<reference evidence="1" key="1">
    <citation type="submission" date="2021-02" db="EMBL/GenBank/DDBJ databases">
        <authorList>
            <person name="Nowell W R."/>
        </authorList>
    </citation>
    <scope>NUCLEOTIDE SEQUENCE</scope>
</reference>
<proteinExistence type="predicted"/>
<dbReference type="EMBL" id="CAJOBJ010379229">
    <property type="protein sequence ID" value="CAF5226794.1"/>
    <property type="molecule type" value="Genomic_DNA"/>
</dbReference>
<dbReference type="Proteomes" id="UP000681720">
    <property type="component" value="Unassembled WGS sequence"/>
</dbReference>
<gene>
    <name evidence="1" type="ORF">GIL414_LOCUS87302</name>
</gene>
<sequence length="46" mass="5391">QKILASNREIILDKGYGLMHAYPMYHRWSPEAASAQNKIRTFIEEL</sequence>
<dbReference type="AlphaFoldDB" id="A0A8S3KG07"/>
<name>A0A8S3KG07_9BILA</name>
<protein>
    <submittedName>
        <fullName evidence="1">Uncharacterized protein</fullName>
    </submittedName>
</protein>
<feature type="non-terminal residue" evidence="1">
    <location>
        <position position="1"/>
    </location>
</feature>
<comment type="caution">
    <text evidence="1">The sequence shown here is derived from an EMBL/GenBank/DDBJ whole genome shotgun (WGS) entry which is preliminary data.</text>
</comment>
<evidence type="ECO:0000313" key="2">
    <source>
        <dbReference type="Proteomes" id="UP000681720"/>
    </source>
</evidence>